<dbReference type="EMBL" id="NKHU02000202">
    <property type="protein sequence ID" value="RHZ48223.1"/>
    <property type="molecule type" value="Genomic_DNA"/>
</dbReference>
<evidence type="ECO:0000313" key="4">
    <source>
        <dbReference type="Proteomes" id="UP000215305"/>
    </source>
</evidence>
<dbReference type="RefSeq" id="XP_026611880.1">
    <property type="nucleotide sequence ID" value="XM_026756609.1"/>
</dbReference>
<feature type="compositionally biased region" description="Basic residues" evidence="1">
    <location>
        <begin position="39"/>
        <end position="50"/>
    </location>
</feature>
<name>A0A397GGT3_ASPTH</name>
<comment type="caution">
    <text evidence="3">The sequence shown here is derived from an EMBL/GenBank/DDBJ whole genome shotgun (WGS) entry which is preliminary data.</text>
</comment>
<feature type="region of interest" description="Disordered" evidence="1">
    <location>
        <begin position="24"/>
        <end position="82"/>
    </location>
</feature>
<dbReference type="SMART" id="SM00478">
    <property type="entry name" value="ENDO3c"/>
    <property type="match status" value="1"/>
</dbReference>
<dbReference type="PANTHER" id="PTHR47203">
    <property type="match status" value="1"/>
</dbReference>
<dbReference type="InterPro" id="IPR023170">
    <property type="entry name" value="HhH_base_excis_C"/>
</dbReference>
<feature type="region of interest" description="Disordered" evidence="1">
    <location>
        <begin position="443"/>
        <end position="472"/>
    </location>
</feature>
<feature type="domain" description="HhH-GPD" evidence="2">
    <location>
        <begin position="209"/>
        <end position="413"/>
    </location>
</feature>
<dbReference type="Proteomes" id="UP000215305">
    <property type="component" value="Unassembled WGS sequence"/>
</dbReference>
<protein>
    <recommendedName>
        <fullName evidence="2">HhH-GPD domain-containing protein</fullName>
    </recommendedName>
</protein>
<evidence type="ECO:0000313" key="3">
    <source>
        <dbReference type="EMBL" id="RHZ48223.1"/>
    </source>
</evidence>
<reference evidence="3" key="1">
    <citation type="submission" date="2018-08" db="EMBL/GenBank/DDBJ databases">
        <title>Draft genome sequence of azole-resistant Aspergillus thermomutatus (Neosartorya pseudofischeri) strain HMR AF 39, isolated from a human nasal aspirate.</title>
        <authorList>
            <person name="Parent-Michaud M."/>
            <person name="Dufresne P.J."/>
            <person name="Fournier E."/>
            <person name="Martineau C."/>
            <person name="Moreira S."/>
            <person name="Perkins V."/>
            <person name="De Repentigny L."/>
            <person name="Dufresne S.F."/>
        </authorList>
    </citation>
    <scope>NUCLEOTIDE SEQUENCE [LARGE SCALE GENOMIC DNA]</scope>
    <source>
        <strain evidence="3">HMR AF 39</strain>
    </source>
</reference>
<dbReference type="CDD" id="cd00056">
    <property type="entry name" value="ENDO3c"/>
    <property type="match status" value="1"/>
</dbReference>
<accession>A0A397GGT3</accession>
<dbReference type="GO" id="GO:0006285">
    <property type="term" value="P:base-excision repair, AP site formation"/>
    <property type="evidence" value="ECO:0007669"/>
    <property type="project" value="UniProtKB-ARBA"/>
</dbReference>
<dbReference type="VEuPathDB" id="FungiDB:CDV56_102990"/>
<gene>
    <name evidence="3" type="ORF">CDV56_102990</name>
</gene>
<dbReference type="OrthoDB" id="5607at2759"/>
<dbReference type="PANTHER" id="PTHR47203:SF1">
    <property type="entry name" value="HYPOTHETICAL BASE EXCISION DNA REPAIR PROTEIN (EUROFUNG)"/>
    <property type="match status" value="1"/>
</dbReference>
<dbReference type="GO" id="GO:0000702">
    <property type="term" value="F:oxidized base lesion DNA N-glycosylase activity"/>
    <property type="evidence" value="ECO:0007669"/>
    <property type="project" value="UniProtKB-ARBA"/>
</dbReference>
<dbReference type="AlphaFoldDB" id="A0A397GGT3"/>
<dbReference type="Gene3D" id="1.10.340.30">
    <property type="entry name" value="Hypothetical protein, domain 2"/>
    <property type="match status" value="1"/>
</dbReference>
<dbReference type="STRING" id="41047.A0A397GGT3"/>
<evidence type="ECO:0000259" key="2">
    <source>
        <dbReference type="SMART" id="SM00478"/>
    </source>
</evidence>
<evidence type="ECO:0000256" key="1">
    <source>
        <dbReference type="SAM" id="MobiDB-lite"/>
    </source>
</evidence>
<dbReference type="GeneID" id="38124964"/>
<sequence>MTGRVTRSAAAREAALLAAKIQHVEPQLADSNSPANTQKTRKSTAGRQRKRPSEQPEKLSNSSKKRKTKGTLPSLNVNDDLPHNLGSVFQTLENINADLKLSQQDPGIKEEELDKLATELQKTVDKTTEILPQQAKVSKQKNPYGLTPGATPFPEWARPTPEECEEVNRLLSSVHGEVIPPAKIPEPSLTVTGCGEVPSVLDALIRTLLSGATTGRNSALAFGGLVQRFGILDEGIGKGSVNWEAVRQAPLKDVFEAIKRGGLADVKSKKIKAILDMVYQENQERKNMLVKGESDGPSDLAAKTEGEKEYEIACADQNFLSLNHLHTLSTEDAMTELVKYPGIGPKTAACVILFCLQRPCFAVDTHIFRICKWLGWVPPGKATEVTSFSHLEVRIPGHLKYSLHQLLIRHGKTCPRCRAITGQSSAGWEDGCVIDHLVTRTGKRKEGNPKMPVVSKKRSGRKTRTDTDESDE</sequence>
<dbReference type="SUPFAM" id="SSF48150">
    <property type="entry name" value="DNA-glycosylase"/>
    <property type="match status" value="1"/>
</dbReference>
<keyword evidence="4" id="KW-1185">Reference proteome</keyword>
<dbReference type="InterPro" id="IPR003265">
    <property type="entry name" value="HhH-GPD_domain"/>
</dbReference>
<dbReference type="Pfam" id="PF00730">
    <property type="entry name" value="HhH-GPD"/>
    <property type="match status" value="1"/>
</dbReference>
<feature type="compositionally biased region" description="Polar residues" evidence="1">
    <location>
        <begin position="29"/>
        <end position="38"/>
    </location>
</feature>
<feature type="compositionally biased region" description="Basic and acidic residues" evidence="1">
    <location>
        <begin position="463"/>
        <end position="472"/>
    </location>
</feature>
<proteinExistence type="predicted"/>
<dbReference type="InterPro" id="IPR011257">
    <property type="entry name" value="DNA_glycosylase"/>
</dbReference>
<organism evidence="3 4">
    <name type="scientific">Aspergillus thermomutatus</name>
    <name type="common">Neosartorya pseudofischeri</name>
    <dbReference type="NCBI Taxonomy" id="41047"/>
    <lineage>
        <taxon>Eukaryota</taxon>
        <taxon>Fungi</taxon>
        <taxon>Dikarya</taxon>
        <taxon>Ascomycota</taxon>
        <taxon>Pezizomycotina</taxon>
        <taxon>Eurotiomycetes</taxon>
        <taxon>Eurotiomycetidae</taxon>
        <taxon>Eurotiales</taxon>
        <taxon>Aspergillaceae</taxon>
        <taxon>Aspergillus</taxon>
        <taxon>Aspergillus subgen. Fumigati</taxon>
    </lineage>
</organism>
<dbReference type="Gene3D" id="1.10.1670.10">
    <property type="entry name" value="Helix-hairpin-Helix base-excision DNA repair enzymes (C-terminal)"/>
    <property type="match status" value="1"/>
</dbReference>